<feature type="DNA-binding region" description="H-T-H motif" evidence="4">
    <location>
        <begin position="59"/>
        <end position="78"/>
    </location>
</feature>
<dbReference type="SUPFAM" id="SSF46689">
    <property type="entry name" value="Homeodomain-like"/>
    <property type="match status" value="1"/>
</dbReference>
<organism evidence="6 7">
    <name type="scientific">Brevundimonas balnearis</name>
    <dbReference type="NCBI Taxonomy" id="1572858"/>
    <lineage>
        <taxon>Bacteria</taxon>
        <taxon>Pseudomonadati</taxon>
        <taxon>Pseudomonadota</taxon>
        <taxon>Alphaproteobacteria</taxon>
        <taxon>Caulobacterales</taxon>
        <taxon>Caulobacteraceae</taxon>
        <taxon>Brevundimonas</taxon>
    </lineage>
</organism>
<protein>
    <submittedName>
        <fullName evidence="6">TetR/AcrR family transcriptional regulator</fullName>
    </submittedName>
</protein>
<dbReference type="InterPro" id="IPR001647">
    <property type="entry name" value="HTH_TetR"/>
</dbReference>
<evidence type="ECO:0000256" key="1">
    <source>
        <dbReference type="ARBA" id="ARBA00023015"/>
    </source>
</evidence>
<accession>A0ABV6QYQ5</accession>
<proteinExistence type="predicted"/>
<dbReference type="EMBL" id="JBHLSW010000003">
    <property type="protein sequence ID" value="MFC0632496.1"/>
    <property type="molecule type" value="Genomic_DNA"/>
</dbReference>
<dbReference type="InterPro" id="IPR025996">
    <property type="entry name" value="MT1864/Rv1816-like_C"/>
</dbReference>
<comment type="caution">
    <text evidence="6">The sequence shown here is derived from an EMBL/GenBank/DDBJ whole genome shotgun (WGS) entry which is preliminary data.</text>
</comment>
<evidence type="ECO:0000313" key="7">
    <source>
        <dbReference type="Proteomes" id="UP001589906"/>
    </source>
</evidence>
<dbReference type="InterPro" id="IPR036271">
    <property type="entry name" value="Tet_transcr_reg_TetR-rel_C_sf"/>
</dbReference>
<feature type="domain" description="HTH tetR-type" evidence="5">
    <location>
        <begin position="36"/>
        <end position="96"/>
    </location>
</feature>
<dbReference type="Pfam" id="PF13305">
    <property type="entry name" value="TetR_C_33"/>
    <property type="match status" value="1"/>
</dbReference>
<dbReference type="PANTHER" id="PTHR30055:SF212">
    <property type="entry name" value="TETR-FAMILY FAMILY TRANSCRIPTIONAL REGULATOR"/>
    <property type="match status" value="1"/>
</dbReference>
<keyword evidence="2 4" id="KW-0238">DNA-binding</keyword>
<evidence type="ECO:0000313" key="6">
    <source>
        <dbReference type="EMBL" id="MFC0632496.1"/>
    </source>
</evidence>
<keyword evidence="1" id="KW-0805">Transcription regulation</keyword>
<evidence type="ECO:0000256" key="3">
    <source>
        <dbReference type="ARBA" id="ARBA00023163"/>
    </source>
</evidence>
<gene>
    <name evidence="6" type="ORF">ACFFGE_01200</name>
</gene>
<keyword evidence="7" id="KW-1185">Reference proteome</keyword>
<dbReference type="Gene3D" id="1.10.357.10">
    <property type="entry name" value="Tetracycline Repressor, domain 2"/>
    <property type="match status" value="1"/>
</dbReference>
<dbReference type="Pfam" id="PF00440">
    <property type="entry name" value="TetR_N"/>
    <property type="match status" value="1"/>
</dbReference>
<dbReference type="SUPFAM" id="SSF48498">
    <property type="entry name" value="Tetracyclin repressor-like, C-terminal domain"/>
    <property type="match status" value="1"/>
</dbReference>
<dbReference type="Proteomes" id="UP001589906">
    <property type="component" value="Unassembled WGS sequence"/>
</dbReference>
<dbReference type="InterPro" id="IPR050109">
    <property type="entry name" value="HTH-type_TetR-like_transc_reg"/>
</dbReference>
<evidence type="ECO:0000259" key="5">
    <source>
        <dbReference type="PROSITE" id="PS50977"/>
    </source>
</evidence>
<dbReference type="InterPro" id="IPR009057">
    <property type="entry name" value="Homeodomain-like_sf"/>
</dbReference>
<evidence type="ECO:0000256" key="4">
    <source>
        <dbReference type="PROSITE-ProRule" id="PRU00335"/>
    </source>
</evidence>
<dbReference type="PROSITE" id="PS50977">
    <property type="entry name" value="HTH_TETR_2"/>
    <property type="match status" value="1"/>
</dbReference>
<sequence length="226" mass="25225">MQGWRWDIEGVCTDGADSGVLRLGVAVRRKARGEGHERRAEILAAAERIFVEHGYEGATIRKIADEVGLSSTALYMHFREKDEILVEICRSAFSRLIEANAAIRSEGPEPESRLMGMLRAYLDFAFENPDAYRLVYLTRPAEARGGAEATASELGTELYRAFEAEVGRVAASRRLEDDPKVIAQVLWASVHGLASLMITKPYFEWADRDRLIASLLSTLNRGLIRP</sequence>
<keyword evidence="3" id="KW-0804">Transcription</keyword>
<dbReference type="PRINTS" id="PR00455">
    <property type="entry name" value="HTHTETR"/>
</dbReference>
<dbReference type="RefSeq" id="WP_376833496.1">
    <property type="nucleotide sequence ID" value="NZ_JBHLSW010000003.1"/>
</dbReference>
<evidence type="ECO:0000256" key="2">
    <source>
        <dbReference type="ARBA" id="ARBA00023125"/>
    </source>
</evidence>
<reference evidence="6 7" key="1">
    <citation type="submission" date="2024-09" db="EMBL/GenBank/DDBJ databases">
        <authorList>
            <person name="Sun Q."/>
            <person name="Mori K."/>
        </authorList>
    </citation>
    <scope>NUCLEOTIDE SEQUENCE [LARGE SCALE GENOMIC DNA]</scope>
    <source>
        <strain evidence="6 7">NCAIM B.02621</strain>
    </source>
</reference>
<dbReference type="PANTHER" id="PTHR30055">
    <property type="entry name" value="HTH-TYPE TRANSCRIPTIONAL REGULATOR RUTR"/>
    <property type="match status" value="1"/>
</dbReference>
<name>A0ABV6QYQ5_9CAUL</name>